<accession>R7W277</accession>
<dbReference type="AlphaFoldDB" id="R7W277"/>
<sequence>MDTAGCKTLHPTSPPFDFFLATRRAVRKRVRVQLAVADAVRRPGQLAEFHFAVHCEIHGAGRAFSYCSVSISVVVRHAGVGLQCGAHLHAAQAHSIFVCSSLRDSMALVAPLLFLLLCLRRGWALPHREPGCSRHRRRRRGGSLLPQQQKLRCDYVIVEVQEYVWCLSRFRLGATLHFAWVFTAVRTGVQ</sequence>
<dbReference type="EnsemblPlants" id="EMT12823">
    <property type="protein sequence ID" value="EMT12823"/>
    <property type="gene ID" value="F775_23970"/>
</dbReference>
<organism evidence="1">
    <name type="scientific">Aegilops tauschii</name>
    <name type="common">Tausch's goatgrass</name>
    <name type="synonym">Aegilops squarrosa</name>
    <dbReference type="NCBI Taxonomy" id="37682"/>
    <lineage>
        <taxon>Eukaryota</taxon>
        <taxon>Viridiplantae</taxon>
        <taxon>Streptophyta</taxon>
        <taxon>Embryophyta</taxon>
        <taxon>Tracheophyta</taxon>
        <taxon>Spermatophyta</taxon>
        <taxon>Magnoliopsida</taxon>
        <taxon>Liliopsida</taxon>
        <taxon>Poales</taxon>
        <taxon>Poaceae</taxon>
        <taxon>BOP clade</taxon>
        <taxon>Pooideae</taxon>
        <taxon>Triticodae</taxon>
        <taxon>Triticeae</taxon>
        <taxon>Triticinae</taxon>
        <taxon>Aegilops</taxon>
    </lineage>
</organism>
<proteinExistence type="predicted"/>
<evidence type="ECO:0000313" key="1">
    <source>
        <dbReference type="EnsemblPlants" id="EMT12823"/>
    </source>
</evidence>
<name>R7W277_AEGTA</name>
<protein>
    <submittedName>
        <fullName evidence="1">Uncharacterized protein</fullName>
    </submittedName>
</protein>
<reference evidence="1" key="1">
    <citation type="submission" date="2015-06" db="UniProtKB">
        <authorList>
            <consortium name="EnsemblPlants"/>
        </authorList>
    </citation>
    <scope>IDENTIFICATION</scope>
</reference>